<evidence type="ECO:0000313" key="3">
    <source>
        <dbReference type="Proteomes" id="UP000053989"/>
    </source>
</evidence>
<protein>
    <submittedName>
        <fullName evidence="2">Uncharacterized protein</fullName>
    </submittedName>
</protein>
<accession>A0A0C3EBW7</accession>
<sequence length="321" mass="34811">MLRTGSRENNVLSIILGISPLRFAISPPVTRKRLFSGSSQRRPSTATTEDDLRSIFSLPSEIERSQAAVPLHSAQLNEGHESDAAPHGAPLAAPTEYAQQIMSPAEMFALEAKVQSEFEGKHGEPIRNRQHIPASILVTPQHEPFVRKGPNTAPSSFNRFGARTFPNGSLDLPAPQLNVRPSTAQELPHSSSSLLSVQSRPSTGLPLPSQPNFSRPHTAESSYSKTSHAPCVAGNRASNVFTPLSPPPRRPPTRVVVNREEPQRLMIRKPSFLDINDEPPSMEDSFLDLGGGKGYRTRLSEANQIQACGIPGVISSSLTSK</sequence>
<dbReference type="InParanoid" id="A0A0C3EBW7"/>
<evidence type="ECO:0000313" key="2">
    <source>
        <dbReference type="EMBL" id="KIM70190.1"/>
    </source>
</evidence>
<dbReference type="OrthoDB" id="3195323at2759"/>
<evidence type="ECO:0000256" key="1">
    <source>
        <dbReference type="SAM" id="MobiDB-lite"/>
    </source>
</evidence>
<dbReference type="EMBL" id="KN822005">
    <property type="protein sequence ID" value="KIM70190.1"/>
    <property type="molecule type" value="Genomic_DNA"/>
</dbReference>
<feature type="compositionally biased region" description="Polar residues" evidence="1">
    <location>
        <begin position="210"/>
        <end position="227"/>
    </location>
</feature>
<dbReference type="HOGENOM" id="CLU_866421_0_0_1"/>
<name>A0A0C3EBW7_9AGAM</name>
<dbReference type="AlphaFoldDB" id="A0A0C3EBW7"/>
<keyword evidence="3" id="KW-1185">Reference proteome</keyword>
<reference evidence="2 3" key="1">
    <citation type="submission" date="2014-04" db="EMBL/GenBank/DDBJ databases">
        <authorList>
            <consortium name="DOE Joint Genome Institute"/>
            <person name="Kuo A."/>
            <person name="Kohler A."/>
            <person name="Nagy L.G."/>
            <person name="Floudas D."/>
            <person name="Copeland A."/>
            <person name="Barry K.W."/>
            <person name="Cichocki N."/>
            <person name="Veneault-Fourrey C."/>
            <person name="LaButti K."/>
            <person name="Lindquist E.A."/>
            <person name="Lipzen A."/>
            <person name="Lundell T."/>
            <person name="Morin E."/>
            <person name="Murat C."/>
            <person name="Sun H."/>
            <person name="Tunlid A."/>
            <person name="Henrissat B."/>
            <person name="Grigoriev I.V."/>
            <person name="Hibbett D.S."/>
            <person name="Martin F."/>
            <person name="Nordberg H.P."/>
            <person name="Cantor M.N."/>
            <person name="Hua S.X."/>
        </authorList>
    </citation>
    <scope>NUCLEOTIDE SEQUENCE [LARGE SCALE GENOMIC DNA]</scope>
    <source>
        <strain evidence="2 3">Foug A</strain>
    </source>
</reference>
<reference evidence="3" key="2">
    <citation type="submission" date="2015-01" db="EMBL/GenBank/DDBJ databases">
        <title>Evolutionary Origins and Diversification of the Mycorrhizal Mutualists.</title>
        <authorList>
            <consortium name="DOE Joint Genome Institute"/>
            <consortium name="Mycorrhizal Genomics Consortium"/>
            <person name="Kohler A."/>
            <person name="Kuo A."/>
            <person name="Nagy L.G."/>
            <person name="Floudas D."/>
            <person name="Copeland A."/>
            <person name="Barry K.W."/>
            <person name="Cichocki N."/>
            <person name="Veneault-Fourrey C."/>
            <person name="LaButti K."/>
            <person name="Lindquist E.A."/>
            <person name="Lipzen A."/>
            <person name="Lundell T."/>
            <person name="Morin E."/>
            <person name="Murat C."/>
            <person name="Riley R."/>
            <person name="Ohm R."/>
            <person name="Sun H."/>
            <person name="Tunlid A."/>
            <person name="Henrissat B."/>
            <person name="Grigoriev I.V."/>
            <person name="Hibbett D.S."/>
            <person name="Martin F."/>
        </authorList>
    </citation>
    <scope>NUCLEOTIDE SEQUENCE [LARGE SCALE GENOMIC DNA]</scope>
    <source>
        <strain evidence="3">Foug A</strain>
    </source>
</reference>
<feature type="region of interest" description="Disordered" evidence="1">
    <location>
        <begin position="182"/>
        <end position="231"/>
    </location>
</feature>
<gene>
    <name evidence="2" type="ORF">SCLCIDRAFT_511150</name>
</gene>
<dbReference type="Proteomes" id="UP000053989">
    <property type="component" value="Unassembled WGS sequence"/>
</dbReference>
<proteinExistence type="predicted"/>
<organism evidence="2 3">
    <name type="scientific">Scleroderma citrinum Foug A</name>
    <dbReference type="NCBI Taxonomy" id="1036808"/>
    <lineage>
        <taxon>Eukaryota</taxon>
        <taxon>Fungi</taxon>
        <taxon>Dikarya</taxon>
        <taxon>Basidiomycota</taxon>
        <taxon>Agaricomycotina</taxon>
        <taxon>Agaricomycetes</taxon>
        <taxon>Agaricomycetidae</taxon>
        <taxon>Boletales</taxon>
        <taxon>Sclerodermatineae</taxon>
        <taxon>Sclerodermataceae</taxon>
        <taxon>Scleroderma</taxon>
    </lineage>
</organism>